<comment type="caution">
    <text evidence="1">The sequence shown here is derived from an EMBL/GenBank/DDBJ whole genome shotgun (WGS) entry which is preliminary data.</text>
</comment>
<dbReference type="AlphaFoldDB" id="A0A5C4V425"/>
<organism evidence="1 2">
    <name type="scientific">Streptomyces sedi</name>
    <dbReference type="NCBI Taxonomy" id="555059"/>
    <lineage>
        <taxon>Bacteria</taxon>
        <taxon>Bacillati</taxon>
        <taxon>Actinomycetota</taxon>
        <taxon>Actinomycetes</taxon>
        <taxon>Kitasatosporales</taxon>
        <taxon>Streptomycetaceae</taxon>
        <taxon>Streptomyces</taxon>
    </lineage>
</organism>
<evidence type="ECO:0000313" key="2">
    <source>
        <dbReference type="Proteomes" id="UP000311713"/>
    </source>
</evidence>
<sequence>MAKCVKCGADKRRWPRSCPKCRHGAGRRDDATDTAATATDLAASAGLFGGIWRGVMTAVRWVVRALT</sequence>
<dbReference type="RefSeq" id="WP_139644024.1">
    <property type="nucleotide sequence ID" value="NZ_BAAAZS010000058.1"/>
</dbReference>
<protein>
    <submittedName>
        <fullName evidence="1">Uncharacterized protein</fullName>
    </submittedName>
</protein>
<evidence type="ECO:0000313" key="1">
    <source>
        <dbReference type="EMBL" id="TNM30600.1"/>
    </source>
</evidence>
<gene>
    <name evidence="1" type="ORF">FH715_11390</name>
</gene>
<name>A0A5C4V425_9ACTN</name>
<reference evidence="1 2" key="1">
    <citation type="submission" date="2019-06" db="EMBL/GenBank/DDBJ databases">
        <title>Draft genome of Streptomyces sedi sp. JCM16909.</title>
        <authorList>
            <person name="Klykleung N."/>
            <person name="Tanasupawat S."/>
            <person name="Kudo T."/>
            <person name="Yuki M."/>
            <person name="Ohkuma M."/>
        </authorList>
    </citation>
    <scope>NUCLEOTIDE SEQUENCE [LARGE SCALE GENOMIC DNA]</scope>
    <source>
        <strain evidence="1 2">JCM 16909</strain>
    </source>
</reference>
<proteinExistence type="predicted"/>
<accession>A0A5C4V425</accession>
<dbReference type="Proteomes" id="UP000311713">
    <property type="component" value="Unassembled WGS sequence"/>
</dbReference>
<dbReference type="EMBL" id="VDGT01000007">
    <property type="protein sequence ID" value="TNM30600.1"/>
    <property type="molecule type" value="Genomic_DNA"/>
</dbReference>
<keyword evidence="2" id="KW-1185">Reference proteome</keyword>